<evidence type="ECO:0000256" key="4">
    <source>
        <dbReference type="ARBA" id="ARBA00022692"/>
    </source>
</evidence>
<keyword evidence="6" id="KW-0297">G-protein coupled receptor</keyword>
<evidence type="ECO:0000256" key="9">
    <source>
        <dbReference type="ARBA" id="ARBA00023180"/>
    </source>
</evidence>
<dbReference type="PRINTS" id="PR00593">
    <property type="entry name" value="MTABOTROPICR"/>
</dbReference>
<comment type="similarity">
    <text evidence="2">Belongs to the G-protein coupled receptor 3 family.</text>
</comment>
<dbReference type="Pfam" id="PF01094">
    <property type="entry name" value="ANF_receptor"/>
    <property type="match status" value="1"/>
</dbReference>
<feature type="transmembrane region" description="Helical" evidence="12">
    <location>
        <begin position="616"/>
        <end position="638"/>
    </location>
</feature>
<feature type="transmembrane region" description="Helical" evidence="12">
    <location>
        <begin position="425"/>
        <end position="451"/>
    </location>
</feature>
<dbReference type="InterPro" id="IPR038550">
    <property type="entry name" value="GPCR_3_9-Cys_sf"/>
</dbReference>
<dbReference type="InterPro" id="IPR017978">
    <property type="entry name" value="GPCR_3_C"/>
</dbReference>
<evidence type="ECO:0000256" key="7">
    <source>
        <dbReference type="ARBA" id="ARBA00023136"/>
    </source>
</evidence>
<evidence type="ECO:0000256" key="5">
    <source>
        <dbReference type="ARBA" id="ARBA00022989"/>
    </source>
</evidence>
<dbReference type="AlphaFoldDB" id="A0A915KQ64"/>
<evidence type="ECO:0000313" key="14">
    <source>
        <dbReference type="Proteomes" id="UP000887565"/>
    </source>
</evidence>
<dbReference type="Proteomes" id="UP000887565">
    <property type="component" value="Unplaced"/>
</dbReference>
<feature type="transmembrane region" description="Helical" evidence="12">
    <location>
        <begin position="495"/>
        <end position="516"/>
    </location>
</feature>
<dbReference type="FunFam" id="3.40.50.2300:FF:000145">
    <property type="entry name" value="Glutamate receptor, metabotropic"/>
    <property type="match status" value="1"/>
</dbReference>
<keyword evidence="8" id="KW-0675">Receptor</keyword>
<dbReference type="SUPFAM" id="SSF53822">
    <property type="entry name" value="Periplasmic binding protein-like I"/>
    <property type="match status" value="1"/>
</dbReference>
<evidence type="ECO:0000256" key="8">
    <source>
        <dbReference type="ARBA" id="ARBA00023170"/>
    </source>
</evidence>
<comment type="subcellular location">
    <subcellularLocation>
        <location evidence="1">Cell membrane</location>
        <topology evidence="1">Multi-pass membrane protein</topology>
    </subcellularLocation>
</comment>
<keyword evidence="7 12" id="KW-0472">Membrane</keyword>
<accession>A0A915KQ64</accession>
<evidence type="ECO:0000256" key="10">
    <source>
        <dbReference type="ARBA" id="ARBA00023224"/>
    </source>
</evidence>
<dbReference type="PROSITE" id="PS50259">
    <property type="entry name" value="G_PROTEIN_RECEP_F3_4"/>
    <property type="match status" value="1"/>
</dbReference>
<dbReference type="Gene3D" id="2.10.50.30">
    <property type="entry name" value="GPCR, family 3, nine cysteines domain"/>
    <property type="match status" value="1"/>
</dbReference>
<feature type="domain" description="G-protein coupled receptors family 3 profile" evidence="13">
    <location>
        <begin position="425"/>
        <end position="650"/>
    </location>
</feature>
<evidence type="ECO:0000256" key="2">
    <source>
        <dbReference type="ARBA" id="ARBA00007242"/>
    </source>
</evidence>
<evidence type="ECO:0000256" key="1">
    <source>
        <dbReference type="ARBA" id="ARBA00004651"/>
    </source>
</evidence>
<feature type="transmembrane region" description="Helical" evidence="12">
    <location>
        <begin position="586"/>
        <end position="604"/>
    </location>
</feature>
<keyword evidence="9" id="KW-0325">Glycoprotein</keyword>
<dbReference type="WBParaSite" id="nRc.2.0.1.t39858-RA">
    <property type="protein sequence ID" value="nRc.2.0.1.t39858-RA"/>
    <property type="gene ID" value="nRc.2.0.1.g39858"/>
</dbReference>
<dbReference type="InterPro" id="IPR000337">
    <property type="entry name" value="GPCR_3"/>
</dbReference>
<evidence type="ECO:0000259" key="13">
    <source>
        <dbReference type="PROSITE" id="PS50259"/>
    </source>
</evidence>
<organism evidence="14 15">
    <name type="scientific">Romanomermis culicivorax</name>
    <name type="common">Nematode worm</name>
    <dbReference type="NCBI Taxonomy" id="13658"/>
    <lineage>
        <taxon>Eukaryota</taxon>
        <taxon>Metazoa</taxon>
        <taxon>Ecdysozoa</taxon>
        <taxon>Nematoda</taxon>
        <taxon>Enoplea</taxon>
        <taxon>Dorylaimia</taxon>
        <taxon>Mermithida</taxon>
        <taxon>Mermithoidea</taxon>
        <taxon>Mermithidae</taxon>
        <taxon>Romanomermis</taxon>
    </lineage>
</organism>
<dbReference type="GO" id="GO:0004930">
    <property type="term" value="F:G protein-coupled receptor activity"/>
    <property type="evidence" value="ECO:0007669"/>
    <property type="project" value="UniProtKB-KW"/>
</dbReference>
<protein>
    <submittedName>
        <fullName evidence="15">G-protein coupled receptors family 3 profile domain-containing protein</fullName>
    </submittedName>
</protein>
<feature type="transmembrane region" description="Helical" evidence="12">
    <location>
        <begin position="463"/>
        <end position="483"/>
    </location>
</feature>
<evidence type="ECO:0000313" key="15">
    <source>
        <dbReference type="WBParaSite" id="nRc.2.0.1.t39858-RA"/>
    </source>
</evidence>
<evidence type="ECO:0000256" key="6">
    <source>
        <dbReference type="ARBA" id="ARBA00023040"/>
    </source>
</evidence>
<feature type="compositionally biased region" description="Low complexity" evidence="11">
    <location>
        <begin position="325"/>
        <end position="338"/>
    </location>
</feature>
<dbReference type="InterPro" id="IPR000162">
    <property type="entry name" value="GPCR_3_mtglu_rcpt"/>
</dbReference>
<evidence type="ECO:0000256" key="12">
    <source>
        <dbReference type="SAM" id="Phobius"/>
    </source>
</evidence>
<dbReference type="GO" id="GO:0005886">
    <property type="term" value="C:plasma membrane"/>
    <property type="evidence" value="ECO:0007669"/>
    <property type="project" value="UniProtKB-SubCell"/>
</dbReference>
<evidence type="ECO:0000256" key="11">
    <source>
        <dbReference type="SAM" id="MobiDB-lite"/>
    </source>
</evidence>
<name>A0A915KQ64_ROMCU</name>
<keyword evidence="4 12" id="KW-0812">Transmembrane</keyword>
<sequence length="650" mass="73751">MAAKCHEAVLKALLYVALRCRSAPAAVEKAMSSLEEKLRSRNVCIGVKAALPKDSDVAQNDEYDKIVDKLLSKKRARGVVIYGSDQEVQGLVRALSRKNATNKFTFIGSDGWSARALVYEGGYEKEVLGTISLQPQASPIRGFREYFENLTVESNVRNPWFYEMWESEFKCRYPNKPETIYNRNFSSICTGREHKNQPDGRAPYEYEQQLQFVSDATLVFAYALRDYFRKKCNNNFQCIQCHQKGPTAVASSPGAEAHDQEGCEIDGELLKSVIQSVTFESSANQNPSYEWVNVGTWEKDKANRLTIDYSMLEFFVKNDEFYGPSSSQNSRKVQQQQQQKDKKKQSQQKGVVPASYCSEKCKPWEIRIYPTDGDKCCYKCSPCPPYQHKINENQCQECPNGTKPSENVLRCVPIPEDKVQVYSSYGIICLTIAILGTASTVFLLVIFLLHNSTPIVRASGRELSYVIIFGLFLCFAVTPITLVPPSPFVCGVQRFLSGFCFTVVYAAILTKTNRIARIFKSGRRTIRRPHFISPESQLFICGGVSCLQILLIGLWLYSHPPQDVPYYPTRKDNMIVCQEAVTNRYLMAYVYPIFLCIVCTVYAYKTRKMPEAFNESHYIGAAVYTTCVIWLAFVPVYIVSKESNQIRVTD</sequence>
<dbReference type="Gene3D" id="3.40.50.2300">
    <property type="match status" value="1"/>
</dbReference>
<dbReference type="InterPro" id="IPR028082">
    <property type="entry name" value="Peripla_BP_I"/>
</dbReference>
<keyword evidence="14" id="KW-1185">Reference proteome</keyword>
<dbReference type="InterPro" id="IPR050726">
    <property type="entry name" value="mGluR"/>
</dbReference>
<dbReference type="PANTHER" id="PTHR24060">
    <property type="entry name" value="METABOTROPIC GLUTAMATE RECEPTOR"/>
    <property type="match status" value="1"/>
</dbReference>
<dbReference type="OMA" id="AYALNNM"/>
<proteinExistence type="inferred from homology"/>
<dbReference type="InterPro" id="IPR001828">
    <property type="entry name" value="ANF_lig-bd_rcpt"/>
</dbReference>
<feature type="transmembrane region" description="Helical" evidence="12">
    <location>
        <begin position="537"/>
        <end position="557"/>
    </location>
</feature>
<keyword evidence="3" id="KW-1003">Cell membrane</keyword>
<dbReference type="Pfam" id="PF00003">
    <property type="entry name" value="7tm_3"/>
    <property type="match status" value="1"/>
</dbReference>
<evidence type="ECO:0000256" key="3">
    <source>
        <dbReference type="ARBA" id="ARBA00022475"/>
    </source>
</evidence>
<reference evidence="15" key="1">
    <citation type="submission" date="2022-11" db="UniProtKB">
        <authorList>
            <consortium name="WormBaseParasite"/>
        </authorList>
    </citation>
    <scope>IDENTIFICATION</scope>
</reference>
<keyword evidence="10" id="KW-0807">Transducer</keyword>
<keyword evidence="5 12" id="KW-1133">Transmembrane helix</keyword>
<dbReference type="PRINTS" id="PR00248">
    <property type="entry name" value="GPCRMGR"/>
</dbReference>
<feature type="region of interest" description="Disordered" evidence="11">
    <location>
        <begin position="323"/>
        <end position="347"/>
    </location>
</feature>
<dbReference type="CDD" id="cd15045">
    <property type="entry name" value="7tmC_mGluRs"/>
    <property type="match status" value="1"/>
</dbReference>